<dbReference type="EMBL" id="VSRR010081182">
    <property type="protein sequence ID" value="MPC89487.1"/>
    <property type="molecule type" value="Genomic_DNA"/>
</dbReference>
<gene>
    <name evidence="2" type="ORF">E2C01_084438</name>
</gene>
<keyword evidence="3" id="KW-1185">Reference proteome</keyword>
<dbReference type="AlphaFoldDB" id="A0A5B7J7H6"/>
<evidence type="ECO:0000313" key="3">
    <source>
        <dbReference type="Proteomes" id="UP000324222"/>
    </source>
</evidence>
<organism evidence="2 3">
    <name type="scientific">Portunus trituberculatus</name>
    <name type="common">Swimming crab</name>
    <name type="synonym">Neptunus trituberculatus</name>
    <dbReference type="NCBI Taxonomy" id="210409"/>
    <lineage>
        <taxon>Eukaryota</taxon>
        <taxon>Metazoa</taxon>
        <taxon>Ecdysozoa</taxon>
        <taxon>Arthropoda</taxon>
        <taxon>Crustacea</taxon>
        <taxon>Multicrustacea</taxon>
        <taxon>Malacostraca</taxon>
        <taxon>Eumalacostraca</taxon>
        <taxon>Eucarida</taxon>
        <taxon>Decapoda</taxon>
        <taxon>Pleocyemata</taxon>
        <taxon>Brachyura</taxon>
        <taxon>Eubrachyura</taxon>
        <taxon>Portunoidea</taxon>
        <taxon>Portunidae</taxon>
        <taxon>Portuninae</taxon>
        <taxon>Portunus</taxon>
    </lineage>
</organism>
<sequence length="46" mass="4596">MGVEGRRYMGGGGLTRAAVHGGRGTWVKGARAEGGKGVEGRGLEGP</sequence>
<comment type="caution">
    <text evidence="2">The sequence shown here is derived from an EMBL/GenBank/DDBJ whole genome shotgun (WGS) entry which is preliminary data.</text>
</comment>
<evidence type="ECO:0000256" key="1">
    <source>
        <dbReference type="SAM" id="MobiDB-lite"/>
    </source>
</evidence>
<dbReference type="Proteomes" id="UP000324222">
    <property type="component" value="Unassembled WGS sequence"/>
</dbReference>
<name>A0A5B7J7H6_PORTR</name>
<evidence type="ECO:0000313" key="2">
    <source>
        <dbReference type="EMBL" id="MPC89487.1"/>
    </source>
</evidence>
<reference evidence="2 3" key="1">
    <citation type="submission" date="2019-05" db="EMBL/GenBank/DDBJ databases">
        <title>Another draft genome of Portunus trituberculatus and its Hox gene families provides insights of decapod evolution.</title>
        <authorList>
            <person name="Jeong J.-H."/>
            <person name="Song I."/>
            <person name="Kim S."/>
            <person name="Choi T."/>
            <person name="Kim D."/>
            <person name="Ryu S."/>
            <person name="Kim W."/>
        </authorList>
    </citation>
    <scope>NUCLEOTIDE SEQUENCE [LARGE SCALE GENOMIC DNA]</scope>
    <source>
        <tissue evidence="2">Muscle</tissue>
    </source>
</reference>
<accession>A0A5B7J7H6</accession>
<protein>
    <submittedName>
        <fullName evidence="2">Uncharacterized protein</fullName>
    </submittedName>
</protein>
<feature type="region of interest" description="Disordered" evidence="1">
    <location>
        <begin position="27"/>
        <end position="46"/>
    </location>
</feature>
<proteinExistence type="predicted"/>
<feature type="compositionally biased region" description="Basic and acidic residues" evidence="1">
    <location>
        <begin position="30"/>
        <end position="46"/>
    </location>
</feature>